<dbReference type="Pfam" id="PF01740">
    <property type="entry name" value="STAS"/>
    <property type="match status" value="1"/>
</dbReference>
<evidence type="ECO:0000256" key="3">
    <source>
        <dbReference type="ARBA" id="ARBA00022989"/>
    </source>
</evidence>
<dbReference type="InterPro" id="IPR001902">
    <property type="entry name" value="SLC26A/SulP_fam"/>
</dbReference>
<evidence type="ECO:0000256" key="5">
    <source>
        <dbReference type="SAM" id="Phobius"/>
    </source>
</evidence>
<feature type="transmembrane region" description="Helical" evidence="5">
    <location>
        <begin position="148"/>
        <end position="166"/>
    </location>
</feature>
<dbReference type="PANTHER" id="PTHR11814">
    <property type="entry name" value="SULFATE TRANSPORTER"/>
    <property type="match status" value="1"/>
</dbReference>
<dbReference type="GO" id="GO:0055085">
    <property type="term" value="P:transmembrane transport"/>
    <property type="evidence" value="ECO:0007669"/>
    <property type="project" value="InterPro"/>
</dbReference>
<dbReference type="PROSITE" id="PS50801">
    <property type="entry name" value="STAS"/>
    <property type="match status" value="1"/>
</dbReference>
<feature type="domain" description="STAS" evidence="6">
    <location>
        <begin position="560"/>
        <end position="740"/>
    </location>
</feature>
<dbReference type="SUPFAM" id="SSF52091">
    <property type="entry name" value="SpoIIaa-like"/>
    <property type="match status" value="1"/>
</dbReference>
<evidence type="ECO:0000256" key="2">
    <source>
        <dbReference type="ARBA" id="ARBA00022692"/>
    </source>
</evidence>
<dbReference type="AlphaFoldDB" id="A0A5J4NPA4"/>
<dbReference type="InterPro" id="IPR011547">
    <property type="entry name" value="SLC26A/SulP_dom"/>
</dbReference>
<evidence type="ECO:0000313" key="7">
    <source>
        <dbReference type="EMBL" id="KAA3677249.1"/>
    </source>
</evidence>
<keyword evidence="2 5" id="KW-0812">Transmembrane</keyword>
<feature type="transmembrane region" description="Helical" evidence="5">
    <location>
        <begin position="71"/>
        <end position="91"/>
    </location>
</feature>
<dbReference type="NCBIfam" id="TIGR00815">
    <property type="entry name" value="sulP"/>
    <property type="match status" value="1"/>
</dbReference>
<feature type="transmembrane region" description="Helical" evidence="5">
    <location>
        <begin position="359"/>
        <end position="378"/>
    </location>
</feature>
<dbReference type="InterPro" id="IPR002645">
    <property type="entry name" value="STAS_dom"/>
</dbReference>
<name>A0A5J4NPA4_9TREM</name>
<dbReference type="CDD" id="cd07042">
    <property type="entry name" value="STAS_SulP_like_sulfate_transporter"/>
    <property type="match status" value="1"/>
</dbReference>
<protein>
    <recommendedName>
        <fullName evidence="6">STAS domain-containing protein</fullName>
    </recommendedName>
</protein>
<dbReference type="GO" id="GO:0016020">
    <property type="term" value="C:membrane"/>
    <property type="evidence" value="ECO:0007669"/>
    <property type="project" value="UniProtKB-SubCell"/>
</dbReference>
<sequence>MLHPVQNKPVSLKPMLSESQSLSSLQYRVSRKVMNLKDFDEEYHRVSDKNPSFLTHNIRKKCKSMRCTTSFWSYIFPFYHNIGSFYTWRLLASDIFAGLTVSSLHVPQGMAYGYLAGLKPVNGLYTSFFPALIYFLFGTSRHISIVQASLFCLHSGTFSVVSLLVAEPVDRMAQTFLWNNQSEAPFQEQLDAYRLRVSVTVTMLAGLMQFLLGLFHLGIFVVYVSAPLLGGFTTAAAVHVFANQLNGLFGIKLKRNLGAGRLIYTAINFCQIIDQANYVTVLLSVSCIAILLIFKFLINPRVIVRLHFPIPVELLVLVLTTSVTYVARLDQSYGVKIAGPLPMGLPAPLVPDVTMIPDVLMESAIASFVALATTVSLVKLYATRYGYDVQYTRTHLPVMLLMLFFFYKELTALGMANFFGGFFQCHCCSGGLARTSVAVGAGMQSQVASLISCTVLLLVLTSIGPLLQTLPLCALSSIISVALLQIFRQCADVPKLYRISVVDMCIWLVTFFATVLIDIPWGLLVGMAFSLSTILYRTHVSHRTELGHIPNTDLYVSLTTYDEARRSQGIIILRSVGPLFYANAEDSRDWIIQQTSLDPDKLGRVEPTSKLDRPLCNRMLSAHGHQRLCCCYAIPKSVKVVGEDKIANYEGIRKANDSTATPETSTIQFIILDASYWSFIDSVGCTMLINLIRSYERINVLVLLTACQPQVRCTLRSGGLSEQELDGICFLSVHDAVLYAQQQQNLQKQLVTSSEFDPCPVDCPYDTLPSGDAETSL</sequence>
<keyword evidence="4 5" id="KW-0472">Membrane</keyword>
<feature type="transmembrane region" description="Helical" evidence="5">
    <location>
        <begin position="310"/>
        <end position="327"/>
    </location>
</feature>
<gene>
    <name evidence="7" type="ORF">DEA37_0011128</name>
</gene>
<dbReference type="EMBL" id="QNGE01001591">
    <property type="protein sequence ID" value="KAA3677249.1"/>
    <property type="molecule type" value="Genomic_DNA"/>
</dbReference>
<comment type="caution">
    <text evidence="7">The sequence shown here is derived from an EMBL/GenBank/DDBJ whole genome shotgun (WGS) entry which is preliminary data.</text>
</comment>
<proteinExistence type="predicted"/>
<feature type="transmembrane region" description="Helical" evidence="5">
    <location>
        <begin position="390"/>
        <end position="407"/>
    </location>
</feature>
<reference evidence="7 8" key="1">
    <citation type="journal article" date="2019" name="Gigascience">
        <title>Whole-genome sequence of the oriental lung fluke Paragonimus westermani.</title>
        <authorList>
            <person name="Oey H."/>
            <person name="Zakrzewski M."/>
            <person name="Narain K."/>
            <person name="Devi K.R."/>
            <person name="Agatsuma T."/>
            <person name="Nawaratna S."/>
            <person name="Gobert G.N."/>
            <person name="Jones M.K."/>
            <person name="Ragan M.A."/>
            <person name="McManus D.P."/>
            <person name="Krause L."/>
        </authorList>
    </citation>
    <scope>NUCLEOTIDE SEQUENCE [LARGE SCALE GENOMIC DNA]</scope>
    <source>
        <strain evidence="7 8">IND2009</strain>
    </source>
</reference>
<evidence type="ECO:0000259" key="6">
    <source>
        <dbReference type="PROSITE" id="PS50801"/>
    </source>
</evidence>
<evidence type="ECO:0000256" key="4">
    <source>
        <dbReference type="ARBA" id="ARBA00023136"/>
    </source>
</evidence>
<accession>A0A5J4NPA4</accession>
<evidence type="ECO:0000256" key="1">
    <source>
        <dbReference type="ARBA" id="ARBA00004141"/>
    </source>
</evidence>
<comment type="subcellular location">
    <subcellularLocation>
        <location evidence="1">Membrane</location>
        <topology evidence="1">Multi-pass membrane protein</topology>
    </subcellularLocation>
</comment>
<dbReference type="InterPro" id="IPR036513">
    <property type="entry name" value="STAS_dom_sf"/>
</dbReference>
<feature type="transmembrane region" description="Helical" evidence="5">
    <location>
        <begin position="469"/>
        <end position="487"/>
    </location>
</feature>
<feature type="transmembrane region" description="Helical" evidence="5">
    <location>
        <begin position="220"/>
        <end position="242"/>
    </location>
</feature>
<evidence type="ECO:0000313" key="8">
    <source>
        <dbReference type="Proteomes" id="UP000324629"/>
    </source>
</evidence>
<keyword evidence="3 5" id="KW-1133">Transmembrane helix</keyword>
<organism evidence="7 8">
    <name type="scientific">Paragonimus westermani</name>
    <dbReference type="NCBI Taxonomy" id="34504"/>
    <lineage>
        <taxon>Eukaryota</taxon>
        <taxon>Metazoa</taxon>
        <taxon>Spiralia</taxon>
        <taxon>Lophotrochozoa</taxon>
        <taxon>Platyhelminthes</taxon>
        <taxon>Trematoda</taxon>
        <taxon>Digenea</taxon>
        <taxon>Plagiorchiida</taxon>
        <taxon>Troglotremata</taxon>
        <taxon>Troglotrematidae</taxon>
        <taxon>Paragonimus</taxon>
    </lineage>
</organism>
<feature type="transmembrane region" description="Helical" evidence="5">
    <location>
        <begin position="111"/>
        <end position="136"/>
    </location>
</feature>
<dbReference type="Gene3D" id="3.30.750.24">
    <property type="entry name" value="STAS domain"/>
    <property type="match status" value="1"/>
</dbReference>
<feature type="transmembrane region" description="Helical" evidence="5">
    <location>
        <begin position="278"/>
        <end position="298"/>
    </location>
</feature>
<feature type="transmembrane region" description="Helical" evidence="5">
    <location>
        <begin position="195"/>
        <end position="215"/>
    </location>
</feature>
<dbReference type="Proteomes" id="UP000324629">
    <property type="component" value="Unassembled WGS sequence"/>
</dbReference>
<dbReference type="Pfam" id="PF00916">
    <property type="entry name" value="Sulfate_transp"/>
    <property type="match status" value="1"/>
</dbReference>
<keyword evidence="8" id="KW-1185">Reference proteome</keyword>